<evidence type="ECO:0000313" key="5">
    <source>
        <dbReference type="EMBL" id="JAA91189.1"/>
    </source>
</evidence>
<dbReference type="InterPro" id="IPR019147">
    <property type="entry name" value="SWAP_N_domain"/>
</dbReference>
<evidence type="ECO:0000256" key="3">
    <source>
        <dbReference type="SAM" id="MobiDB-lite"/>
    </source>
</evidence>
<reference evidence="5" key="2">
    <citation type="submission" date="2013-05" db="EMBL/GenBank/DDBJ databases">
        <authorList>
            <person name="Carter J.-M."/>
            <person name="Baker S.C."/>
            <person name="Pink R."/>
            <person name="Carter D.R.F."/>
            <person name="Collins A."/>
            <person name="Tomlin J."/>
            <person name="Gibbs M."/>
            <person name="Breuker C.J."/>
        </authorList>
    </citation>
    <scope>NUCLEOTIDE SEQUENCE</scope>
    <source>
        <tissue evidence="5">Ovary</tissue>
    </source>
</reference>
<sequence>MMPWQGDKKNMIDRFDVRAHLDFIPDVKIPDIPPEDLSQEERQCNYERYRILAQNAFLGISEDKFLQQLAIEEQFGVTVEEKETHKEKLSEKKGAGAAIGYNYNDPGAQPSSYNGRFRIS</sequence>
<organism evidence="5">
    <name type="scientific">Pararge aegeria</name>
    <name type="common">speckled wood butterfly</name>
    <dbReference type="NCBI Taxonomy" id="116150"/>
    <lineage>
        <taxon>Eukaryota</taxon>
        <taxon>Metazoa</taxon>
        <taxon>Ecdysozoa</taxon>
        <taxon>Arthropoda</taxon>
        <taxon>Hexapoda</taxon>
        <taxon>Insecta</taxon>
        <taxon>Pterygota</taxon>
        <taxon>Neoptera</taxon>
        <taxon>Endopterygota</taxon>
        <taxon>Lepidoptera</taxon>
        <taxon>Glossata</taxon>
        <taxon>Ditrysia</taxon>
        <taxon>Papilionoidea</taxon>
        <taxon>Nymphalidae</taxon>
        <taxon>Satyrinae</taxon>
        <taxon>Satyrini</taxon>
        <taxon>Parargina</taxon>
        <taxon>Pararge</taxon>
    </lineage>
</organism>
<dbReference type="Pfam" id="PF09750">
    <property type="entry name" value="DRY_EERY"/>
    <property type="match status" value="1"/>
</dbReference>
<dbReference type="AlphaFoldDB" id="S4PJM5"/>
<dbReference type="GO" id="GO:0006397">
    <property type="term" value="P:mRNA processing"/>
    <property type="evidence" value="ECO:0007669"/>
    <property type="project" value="UniProtKB-KW"/>
</dbReference>
<reference evidence="5" key="1">
    <citation type="journal article" date="2013" name="BMC Genomics">
        <title>Unscrambling butterfly oogenesis.</title>
        <authorList>
            <person name="Carter J.M."/>
            <person name="Baker S.C."/>
            <person name="Pink R."/>
            <person name="Carter D.R."/>
            <person name="Collins A."/>
            <person name="Tomlin J."/>
            <person name="Gibbs M."/>
            <person name="Breuker C.J."/>
        </authorList>
    </citation>
    <scope>NUCLEOTIDE SEQUENCE</scope>
    <source>
        <tissue evidence="5">Ovary</tissue>
    </source>
</reference>
<keyword evidence="1" id="KW-0507">mRNA processing</keyword>
<evidence type="ECO:0000256" key="1">
    <source>
        <dbReference type="ARBA" id="ARBA00022664"/>
    </source>
</evidence>
<protein>
    <submittedName>
        <fullName evidence="5">CLK4-associating serine/arginine rich protein</fullName>
    </submittedName>
</protein>
<dbReference type="PANTHER" id="PTHR13161:SF4">
    <property type="entry name" value="CLK4-ASSOCIATING SERINE_ARGININE RICH PROTEIN"/>
    <property type="match status" value="1"/>
</dbReference>
<accession>S4PJM5</accession>
<dbReference type="PANTHER" id="PTHR13161">
    <property type="entry name" value="SPLICING FACTOR SUPPRESSOR OF WHITE APRICOT"/>
    <property type="match status" value="1"/>
</dbReference>
<evidence type="ECO:0000259" key="4">
    <source>
        <dbReference type="SMART" id="SM01141"/>
    </source>
</evidence>
<dbReference type="EMBL" id="GAIX01001371">
    <property type="protein sequence ID" value="JAA91189.1"/>
    <property type="molecule type" value="Transcribed_RNA"/>
</dbReference>
<keyword evidence="2" id="KW-0508">mRNA splicing</keyword>
<evidence type="ECO:0000256" key="2">
    <source>
        <dbReference type="ARBA" id="ARBA00023187"/>
    </source>
</evidence>
<dbReference type="InterPro" id="IPR040397">
    <property type="entry name" value="SWAP"/>
</dbReference>
<feature type="domain" description="Suppressor of white apricot N-terminal" evidence="4">
    <location>
        <begin position="1"/>
        <end position="107"/>
    </location>
</feature>
<feature type="compositionally biased region" description="Basic and acidic residues" evidence="3">
    <location>
        <begin position="80"/>
        <end position="94"/>
    </location>
</feature>
<dbReference type="GO" id="GO:0008380">
    <property type="term" value="P:RNA splicing"/>
    <property type="evidence" value="ECO:0007669"/>
    <property type="project" value="UniProtKB-KW"/>
</dbReference>
<dbReference type="SMART" id="SM01141">
    <property type="entry name" value="DRY_EERY"/>
    <property type="match status" value="1"/>
</dbReference>
<proteinExistence type="predicted"/>
<feature type="region of interest" description="Disordered" evidence="3">
    <location>
        <begin position="80"/>
        <end position="120"/>
    </location>
</feature>
<name>S4PJM5_9NEOP</name>